<dbReference type="KEGG" id="srho:HH216_14680"/>
<protein>
    <submittedName>
        <fullName evidence="1">Uncharacterized protein</fullName>
    </submittedName>
</protein>
<dbReference type="AlphaFoldDB" id="A0A7L5DM12"/>
<dbReference type="EMBL" id="CP051677">
    <property type="protein sequence ID" value="QJD79514.1"/>
    <property type="molecule type" value="Genomic_DNA"/>
</dbReference>
<keyword evidence="2" id="KW-1185">Reference proteome</keyword>
<dbReference type="RefSeq" id="WP_169551478.1">
    <property type="nucleotide sequence ID" value="NZ_CP051677.1"/>
</dbReference>
<name>A0A7L5DM12_9BACT</name>
<gene>
    <name evidence="1" type="ORF">HH216_14680</name>
</gene>
<reference evidence="1 2" key="1">
    <citation type="submission" date="2020-04" db="EMBL/GenBank/DDBJ databases">
        <title>Genome sequencing of novel species.</title>
        <authorList>
            <person name="Heo J."/>
            <person name="Kim S.-J."/>
            <person name="Kim J.-S."/>
            <person name="Hong S.-B."/>
            <person name="Kwon S.-W."/>
        </authorList>
    </citation>
    <scope>NUCLEOTIDE SEQUENCE [LARGE SCALE GENOMIC DNA]</scope>
    <source>
        <strain evidence="1 2">CJU-R4</strain>
    </source>
</reference>
<organism evidence="1 2">
    <name type="scientific">Spirosoma rhododendri</name>
    <dbReference type="NCBI Taxonomy" id="2728024"/>
    <lineage>
        <taxon>Bacteria</taxon>
        <taxon>Pseudomonadati</taxon>
        <taxon>Bacteroidota</taxon>
        <taxon>Cytophagia</taxon>
        <taxon>Cytophagales</taxon>
        <taxon>Cytophagaceae</taxon>
        <taxon>Spirosoma</taxon>
    </lineage>
</organism>
<evidence type="ECO:0000313" key="1">
    <source>
        <dbReference type="EMBL" id="QJD79514.1"/>
    </source>
</evidence>
<sequence length="81" mass="9339">MENQRQLLDLLDGPVNSRQNDLALLSAQIQLEYAVTHFFDGIDADTLTKEDWLMSESIRHSMKRQASAIQELLTRRYGCND</sequence>
<evidence type="ECO:0000313" key="2">
    <source>
        <dbReference type="Proteomes" id="UP000501128"/>
    </source>
</evidence>
<dbReference type="Proteomes" id="UP000501128">
    <property type="component" value="Chromosome"/>
</dbReference>
<proteinExistence type="predicted"/>
<accession>A0A7L5DM12</accession>